<gene>
    <name evidence="1" type="ORF">C1I89_29915</name>
</gene>
<proteinExistence type="predicted"/>
<dbReference type="Proteomes" id="UP000235994">
    <property type="component" value="Unassembled WGS sequence"/>
</dbReference>
<keyword evidence="2" id="KW-1185">Reference proteome</keyword>
<accession>A0A2N8K9Q2</accession>
<evidence type="ECO:0000313" key="1">
    <source>
        <dbReference type="EMBL" id="PND30186.1"/>
    </source>
</evidence>
<organism evidence="1 2">
    <name type="scientific">Achromobacter pulmonis</name>
    <dbReference type="NCBI Taxonomy" id="1389932"/>
    <lineage>
        <taxon>Bacteria</taxon>
        <taxon>Pseudomonadati</taxon>
        <taxon>Pseudomonadota</taxon>
        <taxon>Betaproteobacteria</taxon>
        <taxon>Burkholderiales</taxon>
        <taxon>Alcaligenaceae</taxon>
        <taxon>Achromobacter</taxon>
    </lineage>
</organism>
<protein>
    <submittedName>
        <fullName evidence="1">Uncharacterized protein</fullName>
    </submittedName>
</protein>
<dbReference type="RefSeq" id="WP_102775898.1">
    <property type="nucleotide sequence ID" value="NZ_POQS01000010.1"/>
</dbReference>
<reference evidence="1 2" key="1">
    <citation type="submission" date="2018-01" db="EMBL/GenBank/DDBJ databases">
        <title>The draft genome of an aniline degradation strain ANB-1.</title>
        <authorList>
            <person name="Zhang L."/>
            <person name="Jiang J."/>
        </authorList>
    </citation>
    <scope>NUCLEOTIDE SEQUENCE [LARGE SCALE GENOMIC DNA]</scope>
    <source>
        <strain evidence="1 2">ANB-1</strain>
    </source>
</reference>
<name>A0A2N8K9Q2_9BURK</name>
<dbReference type="AlphaFoldDB" id="A0A2N8K9Q2"/>
<evidence type="ECO:0000313" key="2">
    <source>
        <dbReference type="Proteomes" id="UP000235994"/>
    </source>
</evidence>
<sequence>MAEFKLTPPLVRQEISARRRRGGAGGVADRDVEWLRRLQREAATLPGGFVKKIVWDGEDGYPEHAWGFIQWTVRPFVQGYGCDGTTDRNVHLVALTLCGMLGIDYQRCYREAYADNDHAWIDALPDDASLVEETRLPAEPSLDAIVLMLADLEQINNRSLVAVLAGVLEERRRLPACYWEREDAAKARVRAAVDAEGRLPTCARVL</sequence>
<comment type="caution">
    <text evidence="1">The sequence shown here is derived from an EMBL/GenBank/DDBJ whole genome shotgun (WGS) entry which is preliminary data.</text>
</comment>
<dbReference type="EMBL" id="POQS01000010">
    <property type="protein sequence ID" value="PND30186.1"/>
    <property type="molecule type" value="Genomic_DNA"/>
</dbReference>